<sequence length="394" mass="44773">MRKYIVRILNKMASVPMHIVFIHVFPKLPAKSLLIFKCVCKSWHTYISSPEFISIHLHHSISSQNCLLILTNTHNSVFSVPLNSQSKPFNLPLFAPSKDGKLVIVGSSNGLVCLNNVSKELPICVLNPCSGFYRELPSLHLPRRPRAVNFGFGYDHVNDDYKVVRLMDYLSGRLVAFSNLCRQVSVFSFKTSTWRVVEWVAPSDCARDGENGAVLMNRLIHWIVWCFELRKCRIKCFDVCEEKWVDDVPMFDHGATHIEENGPGTRDGVLDLGVFDGCLFVSKINEQRSDQINEVIDVWIMKEYGVKESWVKLLSVSDARIARSLRLSPVVYSNNWKKVLVRRGCTSGNRLCWYDLDDESVEIAEFRGVGDCLSTNVCVGSLVRVPGGHRFDKK</sequence>
<feature type="domain" description="F-box associated beta-propeller type 3" evidence="2">
    <location>
        <begin position="73"/>
        <end position="371"/>
    </location>
</feature>
<dbReference type="Proteomes" id="UP001443914">
    <property type="component" value="Unassembled WGS sequence"/>
</dbReference>
<dbReference type="SUPFAM" id="SSF81383">
    <property type="entry name" value="F-box domain"/>
    <property type="match status" value="1"/>
</dbReference>
<dbReference type="InterPro" id="IPR036047">
    <property type="entry name" value="F-box-like_dom_sf"/>
</dbReference>
<dbReference type="PANTHER" id="PTHR31672">
    <property type="entry name" value="BNACNNG10540D PROTEIN"/>
    <property type="match status" value="1"/>
</dbReference>
<dbReference type="InterPro" id="IPR011043">
    <property type="entry name" value="Gal_Oxase/kelch_b-propeller"/>
</dbReference>
<dbReference type="InterPro" id="IPR013187">
    <property type="entry name" value="F-box-assoc_dom_typ3"/>
</dbReference>
<name>A0AAW1LDK0_SAPOF</name>
<feature type="domain" description="F-box" evidence="1">
    <location>
        <begin position="23"/>
        <end position="52"/>
    </location>
</feature>
<dbReference type="AlphaFoldDB" id="A0AAW1LDK0"/>
<evidence type="ECO:0000259" key="2">
    <source>
        <dbReference type="Pfam" id="PF08268"/>
    </source>
</evidence>
<gene>
    <name evidence="3" type="ORF">RND81_04G077300</name>
</gene>
<dbReference type="InterPro" id="IPR017451">
    <property type="entry name" value="F-box-assoc_interact_dom"/>
</dbReference>
<reference evidence="3" key="1">
    <citation type="submission" date="2024-03" db="EMBL/GenBank/DDBJ databases">
        <title>WGS assembly of Saponaria officinalis var. Norfolk2.</title>
        <authorList>
            <person name="Jenkins J."/>
            <person name="Shu S."/>
            <person name="Grimwood J."/>
            <person name="Barry K."/>
            <person name="Goodstein D."/>
            <person name="Schmutz J."/>
            <person name="Leebens-Mack J."/>
            <person name="Osbourn A."/>
        </authorList>
    </citation>
    <scope>NUCLEOTIDE SEQUENCE [LARGE SCALE GENOMIC DNA]</scope>
    <source>
        <strain evidence="3">JIC</strain>
    </source>
</reference>
<dbReference type="InterPro" id="IPR050796">
    <property type="entry name" value="SCF_F-box_component"/>
</dbReference>
<evidence type="ECO:0008006" key="5">
    <source>
        <dbReference type="Google" id="ProtNLM"/>
    </source>
</evidence>
<keyword evidence="4" id="KW-1185">Reference proteome</keyword>
<dbReference type="NCBIfam" id="TIGR01640">
    <property type="entry name" value="F_box_assoc_1"/>
    <property type="match status" value="1"/>
</dbReference>
<dbReference type="PANTHER" id="PTHR31672:SF13">
    <property type="entry name" value="F-BOX PROTEIN CPR30-LIKE"/>
    <property type="match status" value="1"/>
</dbReference>
<dbReference type="Pfam" id="PF08268">
    <property type="entry name" value="FBA_3"/>
    <property type="match status" value="1"/>
</dbReference>
<organism evidence="3 4">
    <name type="scientific">Saponaria officinalis</name>
    <name type="common">Common soapwort</name>
    <name type="synonym">Lychnis saponaria</name>
    <dbReference type="NCBI Taxonomy" id="3572"/>
    <lineage>
        <taxon>Eukaryota</taxon>
        <taxon>Viridiplantae</taxon>
        <taxon>Streptophyta</taxon>
        <taxon>Embryophyta</taxon>
        <taxon>Tracheophyta</taxon>
        <taxon>Spermatophyta</taxon>
        <taxon>Magnoliopsida</taxon>
        <taxon>eudicotyledons</taxon>
        <taxon>Gunneridae</taxon>
        <taxon>Pentapetalae</taxon>
        <taxon>Caryophyllales</taxon>
        <taxon>Caryophyllaceae</taxon>
        <taxon>Caryophylleae</taxon>
        <taxon>Saponaria</taxon>
    </lineage>
</organism>
<accession>A0AAW1LDK0</accession>
<dbReference type="EMBL" id="JBDFQZ010000004">
    <property type="protein sequence ID" value="KAK9733594.1"/>
    <property type="molecule type" value="Genomic_DNA"/>
</dbReference>
<evidence type="ECO:0000313" key="4">
    <source>
        <dbReference type="Proteomes" id="UP001443914"/>
    </source>
</evidence>
<evidence type="ECO:0000259" key="1">
    <source>
        <dbReference type="Pfam" id="PF00646"/>
    </source>
</evidence>
<protein>
    <recommendedName>
        <fullName evidence="5">F-box domain-containing protein</fullName>
    </recommendedName>
</protein>
<dbReference type="Pfam" id="PF00646">
    <property type="entry name" value="F-box"/>
    <property type="match status" value="1"/>
</dbReference>
<dbReference type="SUPFAM" id="SSF50965">
    <property type="entry name" value="Galactose oxidase, central domain"/>
    <property type="match status" value="1"/>
</dbReference>
<dbReference type="InterPro" id="IPR001810">
    <property type="entry name" value="F-box_dom"/>
</dbReference>
<evidence type="ECO:0000313" key="3">
    <source>
        <dbReference type="EMBL" id="KAK9733594.1"/>
    </source>
</evidence>
<comment type="caution">
    <text evidence="3">The sequence shown here is derived from an EMBL/GenBank/DDBJ whole genome shotgun (WGS) entry which is preliminary data.</text>
</comment>
<proteinExistence type="predicted"/>